<sequence>MERWNWETGPIFWNAIVAREATYERMSVGILAARLCDLSWATDRQYCYVHYLEGCPNCRGFNLPRPYESEWRHYVRDHPLSETEERLIGCYRRRPYEARHGSLLRLQQEPPRTPPHFPARPPAA</sequence>
<protein>
    <submittedName>
        <fullName evidence="2">Uncharacterized protein</fullName>
    </submittedName>
</protein>
<evidence type="ECO:0000313" key="3">
    <source>
        <dbReference type="Proteomes" id="UP000018958"/>
    </source>
</evidence>
<feature type="compositionally biased region" description="Pro residues" evidence="1">
    <location>
        <begin position="111"/>
        <end position="124"/>
    </location>
</feature>
<comment type="caution">
    <text evidence="2">The sequence shown here is derived from an EMBL/GenBank/DDBJ whole genome shotgun (WGS) entry which is preliminary data.</text>
</comment>
<evidence type="ECO:0000313" key="2">
    <source>
        <dbReference type="EMBL" id="ETP26036.1"/>
    </source>
</evidence>
<evidence type="ECO:0000256" key="1">
    <source>
        <dbReference type="SAM" id="MobiDB-lite"/>
    </source>
</evidence>
<feature type="region of interest" description="Disordered" evidence="1">
    <location>
        <begin position="103"/>
        <end position="124"/>
    </location>
</feature>
<dbReference type="Proteomes" id="UP000018958">
    <property type="component" value="Unassembled WGS sequence"/>
</dbReference>
<reference evidence="2 3" key="1">
    <citation type="submission" date="2013-11" db="EMBL/GenBank/DDBJ databases">
        <title>The Genome Sequence of Phytophthora parasitica CJ01A1.</title>
        <authorList>
            <consortium name="The Broad Institute Genomics Platform"/>
            <person name="Russ C."/>
            <person name="Tyler B."/>
            <person name="Panabieres F."/>
            <person name="Shan W."/>
            <person name="Tripathy S."/>
            <person name="Grunwald N."/>
            <person name="Machado M."/>
            <person name="Johnson C.S."/>
            <person name="Walker B."/>
            <person name="Young S.K."/>
            <person name="Zeng Q."/>
            <person name="Gargeya S."/>
            <person name="Fitzgerald M."/>
            <person name="Haas B."/>
            <person name="Abouelleil A."/>
            <person name="Allen A.W."/>
            <person name="Alvarado L."/>
            <person name="Arachchi H.M."/>
            <person name="Berlin A.M."/>
            <person name="Chapman S.B."/>
            <person name="Gainer-Dewar J."/>
            <person name="Goldberg J."/>
            <person name="Griggs A."/>
            <person name="Gujja S."/>
            <person name="Hansen M."/>
            <person name="Howarth C."/>
            <person name="Imamovic A."/>
            <person name="Ireland A."/>
            <person name="Larimer J."/>
            <person name="McCowan C."/>
            <person name="Murphy C."/>
            <person name="Pearson M."/>
            <person name="Poon T.W."/>
            <person name="Priest M."/>
            <person name="Roberts A."/>
            <person name="Saif S."/>
            <person name="Shea T."/>
            <person name="Sisk P."/>
            <person name="Sykes S."/>
            <person name="Wortman J."/>
            <person name="Nusbaum C."/>
            <person name="Birren B."/>
        </authorList>
    </citation>
    <scope>NUCLEOTIDE SEQUENCE [LARGE SCALE GENOMIC DNA]</scope>
    <source>
        <strain evidence="2 3">CJ01A1</strain>
    </source>
</reference>
<dbReference type="AlphaFoldDB" id="W2XTK7"/>
<proteinExistence type="predicted"/>
<gene>
    <name evidence="2" type="ORF">F441_01151</name>
</gene>
<organism evidence="2 3">
    <name type="scientific">Phytophthora nicotianae CJ01A1</name>
    <dbReference type="NCBI Taxonomy" id="1317063"/>
    <lineage>
        <taxon>Eukaryota</taxon>
        <taxon>Sar</taxon>
        <taxon>Stramenopiles</taxon>
        <taxon>Oomycota</taxon>
        <taxon>Peronosporomycetes</taxon>
        <taxon>Peronosporales</taxon>
        <taxon>Peronosporaceae</taxon>
        <taxon>Phytophthora</taxon>
    </lineage>
</organism>
<name>W2XTK7_PHYNI</name>
<dbReference type="EMBL" id="ANIX01000230">
    <property type="protein sequence ID" value="ETP26036.1"/>
    <property type="molecule type" value="Genomic_DNA"/>
</dbReference>
<accession>W2XTK7</accession>